<organism evidence="1">
    <name type="scientific">marine sediment metagenome</name>
    <dbReference type="NCBI Taxonomy" id="412755"/>
    <lineage>
        <taxon>unclassified sequences</taxon>
        <taxon>metagenomes</taxon>
        <taxon>ecological metagenomes</taxon>
    </lineage>
</organism>
<proteinExistence type="predicted"/>
<dbReference type="AlphaFoldDB" id="A0A0F9B110"/>
<feature type="non-terminal residue" evidence="1">
    <location>
        <position position="1"/>
    </location>
</feature>
<gene>
    <name evidence="1" type="ORF">LCGC14_2506910</name>
</gene>
<accession>A0A0F9B110</accession>
<sequence length="42" mass="4975">LILDSKEEMDLLLEKLKNTKYDEKLAEFYSTFTNDFEDLTGL</sequence>
<dbReference type="EMBL" id="LAZR01040110">
    <property type="protein sequence ID" value="KKL15305.1"/>
    <property type="molecule type" value="Genomic_DNA"/>
</dbReference>
<comment type="caution">
    <text evidence="1">The sequence shown here is derived from an EMBL/GenBank/DDBJ whole genome shotgun (WGS) entry which is preliminary data.</text>
</comment>
<reference evidence="1" key="1">
    <citation type="journal article" date="2015" name="Nature">
        <title>Complex archaea that bridge the gap between prokaryotes and eukaryotes.</title>
        <authorList>
            <person name="Spang A."/>
            <person name="Saw J.H."/>
            <person name="Jorgensen S.L."/>
            <person name="Zaremba-Niedzwiedzka K."/>
            <person name="Martijn J."/>
            <person name="Lind A.E."/>
            <person name="van Eijk R."/>
            <person name="Schleper C."/>
            <person name="Guy L."/>
            <person name="Ettema T.J."/>
        </authorList>
    </citation>
    <scope>NUCLEOTIDE SEQUENCE</scope>
</reference>
<evidence type="ECO:0000313" key="1">
    <source>
        <dbReference type="EMBL" id="KKL15305.1"/>
    </source>
</evidence>
<name>A0A0F9B110_9ZZZZ</name>
<protein>
    <submittedName>
        <fullName evidence="1">Uncharacterized protein</fullName>
    </submittedName>
</protein>